<sequence>MYQRRRYPWIFFPIFMLMLGSVSSAWTQSGGSPQVAQELYKHALTSLPVLPSGVSLGTSTPRSVRPDLQRLIDGGAILSEGVSAYTSGALMNVAQTYGDGLAGELGLRLMSLNFGRDQTLALVFFMVQRGWQDQNVEPLIDRLVERYGPYTSPIFVQDGRGENSDRYVLFNLERFIVEIAIPENGSFSQVTLATREVYEMIKKQEGTADLLFPWLGIERN</sequence>
<accession>A0ABM7QR69</accession>
<reference evidence="1 2" key="1">
    <citation type="submission" date="2021-04" db="EMBL/GenBank/DDBJ databases">
        <title>Complete genome sequencing of Allochromatium tepidum strain NZ.</title>
        <authorList>
            <person name="Tsukatani Y."/>
            <person name="Mori H."/>
        </authorList>
    </citation>
    <scope>NUCLEOTIDE SEQUENCE [LARGE SCALE GENOMIC DNA]</scope>
    <source>
        <strain evidence="1 2">NZ</strain>
        <plasmid evidence="1 2">pAt1</plasmid>
    </source>
</reference>
<dbReference type="Proteomes" id="UP000680679">
    <property type="component" value="Plasmid pAt1"/>
</dbReference>
<keyword evidence="1" id="KW-0614">Plasmid</keyword>
<keyword evidence="2" id="KW-1185">Reference proteome</keyword>
<evidence type="ECO:0000313" key="1">
    <source>
        <dbReference type="EMBL" id="BCU08452.1"/>
    </source>
</evidence>
<dbReference type="EMBL" id="AP024564">
    <property type="protein sequence ID" value="BCU08452.1"/>
    <property type="molecule type" value="Genomic_DNA"/>
</dbReference>
<gene>
    <name evidence="1" type="ORF">Atep_31290</name>
</gene>
<protein>
    <submittedName>
        <fullName evidence="1">Uncharacterized protein</fullName>
    </submittedName>
</protein>
<proteinExistence type="predicted"/>
<evidence type="ECO:0000313" key="2">
    <source>
        <dbReference type="Proteomes" id="UP000680679"/>
    </source>
</evidence>
<geneLocation type="plasmid" evidence="1 2">
    <name>pAt1</name>
</geneLocation>
<name>A0ABM7QR69_9GAMM</name>
<dbReference type="RefSeq" id="WP_213381975.1">
    <property type="nucleotide sequence ID" value="NZ_AP024564.1"/>
</dbReference>
<organism evidence="1 2">
    <name type="scientific">Allochromatium tepidum</name>
    <dbReference type="NCBI Taxonomy" id="553982"/>
    <lineage>
        <taxon>Bacteria</taxon>
        <taxon>Pseudomonadati</taxon>
        <taxon>Pseudomonadota</taxon>
        <taxon>Gammaproteobacteria</taxon>
        <taxon>Chromatiales</taxon>
        <taxon>Chromatiaceae</taxon>
        <taxon>Allochromatium</taxon>
    </lineage>
</organism>